<dbReference type="GO" id="GO:0003924">
    <property type="term" value="F:GTPase activity"/>
    <property type="evidence" value="ECO:0007669"/>
    <property type="project" value="InterPro"/>
</dbReference>
<dbReference type="InterPro" id="IPR000795">
    <property type="entry name" value="T_Tr_GTP-bd_dom"/>
</dbReference>
<reference evidence="7" key="1">
    <citation type="submission" date="2016-10" db="EMBL/GenBank/DDBJ databases">
        <authorList>
            <person name="Varghese N."/>
            <person name="Submissions S."/>
        </authorList>
    </citation>
    <scope>NUCLEOTIDE SEQUENCE [LARGE SCALE GENOMIC DNA]</scope>
    <source>
        <strain evidence="7">ATCC 25963</strain>
    </source>
</reference>
<organism evidence="6 7">
    <name type="scientific">Nannocystis exedens</name>
    <dbReference type="NCBI Taxonomy" id="54"/>
    <lineage>
        <taxon>Bacteria</taxon>
        <taxon>Pseudomonadati</taxon>
        <taxon>Myxococcota</taxon>
        <taxon>Polyangia</taxon>
        <taxon>Nannocystales</taxon>
        <taxon>Nannocystaceae</taxon>
        <taxon>Nannocystis</taxon>
    </lineage>
</organism>
<dbReference type="PANTHER" id="PTHR43721:SF22">
    <property type="entry name" value="ELONGATION FACTOR TU, MITOCHONDRIAL"/>
    <property type="match status" value="1"/>
</dbReference>
<evidence type="ECO:0000256" key="1">
    <source>
        <dbReference type="ARBA" id="ARBA00022741"/>
    </source>
</evidence>
<dbReference type="Proteomes" id="UP000199400">
    <property type="component" value="Unassembled WGS sequence"/>
</dbReference>
<dbReference type="InterPro" id="IPR009000">
    <property type="entry name" value="Transl_B-barrel_sf"/>
</dbReference>
<evidence type="ECO:0000256" key="2">
    <source>
        <dbReference type="ARBA" id="ARBA00022768"/>
    </source>
</evidence>
<dbReference type="Pfam" id="PF00009">
    <property type="entry name" value="GTP_EFTU"/>
    <property type="match status" value="1"/>
</dbReference>
<proteinExistence type="predicted"/>
<dbReference type="InterPro" id="IPR050055">
    <property type="entry name" value="EF-Tu_GTPase"/>
</dbReference>
<dbReference type="RefSeq" id="WP_096329832.1">
    <property type="nucleotide sequence ID" value="NZ_FOMX01000009.1"/>
</dbReference>
<dbReference type="Pfam" id="PF03143">
    <property type="entry name" value="GTP_EFTU_D3"/>
    <property type="match status" value="1"/>
</dbReference>
<protein>
    <submittedName>
        <fullName evidence="6">Elongation factor Tu</fullName>
    </submittedName>
</protein>
<dbReference type="InterPro" id="IPR009001">
    <property type="entry name" value="Transl_elong_EF1A/Init_IF2_C"/>
</dbReference>
<dbReference type="Gene3D" id="3.40.50.300">
    <property type="entry name" value="P-loop containing nucleotide triphosphate hydrolases"/>
    <property type="match status" value="1"/>
</dbReference>
<dbReference type="AlphaFoldDB" id="A0A1I1Y5R7"/>
<dbReference type="SUPFAM" id="SSF50447">
    <property type="entry name" value="Translation proteins"/>
    <property type="match status" value="1"/>
</dbReference>
<evidence type="ECO:0000259" key="5">
    <source>
        <dbReference type="PROSITE" id="PS51722"/>
    </source>
</evidence>
<keyword evidence="1" id="KW-0547">Nucleotide-binding</keyword>
<evidence type="ECO:0000256" key="4">
    <source>
        <dbReference type="ARBA" id="ARBA00023134"/>
    </source>
</evidence>
<dbReference type="SUPFAM" id="SSF50465">
    <property type="entry name" value="EF-Tu/eEF-1alpha/eIF2-gamma C-terminal domain"/>
    <property type="match status" value="1"/>
</dbReference>
<sequence>MSAAAEVAPNRPTLAVATIGHHHSGKTSLTVAITELLARRTDGAVRPVTALELERRGGLWSVFHGDVHSPGEGRIETRTVSASEVRYATEHRNFVHVDSPGWRPWLKNAARAQAVVDALILVVSAPKGVEAQTHEHLLLARALGLSQLVVFLNKCDRVTDVEWLDMVEQDVRELLIRCGFDGDGTRIIRGAAAPLAGDRTRWEACISDLLEVLELELQIPEHVVQGSPLLYLDHVYSRRPGQEGLVVDGRVRRGQVRAGDTLTIAGFGEPIEVQVSKLEMNRRKVERAQAGEFVGLRLVRPRLALQPAELRTGQALVKPGKTAVQRLTAHLDLLATGENGRRTPVRSGHIGLLLFGTTVVAGRFDVLGQETIAPGEGATVAVELVQPVYVEDGMTFLLRDGNQGPMLPPGERARWAGTAGMGRVLEARG</sequence>
<dbReference type="InterPro" id="IPR004160">
    <property type="entry name" value="Transl_elong_EFTu/EF1A_C"/>
</dbReference>
<keyword evidence="3" id="KW-0648">Protein biosynthesis</keyword>
<feature type="domain" description="Tr-type G" evidence="5">
    <location>
        <begin position="11"/>
        <end position="221"/>
    </location>
</feature>
<dbReference type="SUPFAM" id="SSF52540">
    <property type="entry name" value="P-loop containing nucleoside triphosphate hydrolases"/>
    <property type="match status" value="1"/>
</dbReference>
<dbReference type="PANTHER" id="PTHR43721">
    <property type="entry name" value="ELONGATION FACTOR TU-RELATED"/>
    <property type="match status" value="1"/>
</dbReference>
<dbReference type="PRINTS" id="PR00315">
    <property type="entry name" value="ELONGATNFCT"/>
</dbReference>
<evidence type="ECO:0000313" key="6">
    <source>
        <dbReference type="EMBL" id="SFE14914.1"/>
    </source>
</evidence>
<dbReference type="Gene3D" id="2.40.30.10">
    <property type="entry name" value="Translation factors"/>
    <property type="match status" value="2"/>
</dbReference>
<dbReference type="GO" id="GO:0005525">
    <property type="term" value="F:GTP binding"/>
    <property type="evidence" value="ECO:0007669"/>
    <property type="project" value="UniProtKB-KW"/>
</dbReference>
<dbReference type="InterPro" id="IPR004161">
    <property type="entry name" value="EFTu-like_2"/>
</dbReference>
<keyword evidence="7" id="KW-1185">Reference proteome</keyword>
<keyword evidence="4" id="KW-0342">GTP-binding</keyword>
<dbReference type="STRING" id="54.SAMN02745121_03184"/>
<dbReference type="EMBL" id="FOMX01000009">
    <property type="protein sequence ID" value="SFE14914.1"/>
    <property type="molecule type" value="Genomic_DNA"/>
</dbReference>
<accession>A0A1I1Y5R7</accession>
<dbReference type="Pfam" id="PF03144">
    <property type="entry name" value="GTP_EFTU_D2"/>
    <property type="match status" value="1"/>
</dbReference>
<keyword evidence="2 6" id="KW-0251">Elongation factor</keyword>
<dbReference type="InterPro" id="IPR027417">
    <property type="entry name" value="P-loop_NTPase"/>
</dbReference>
<name>A0A1I1Y5R7_9BACT</name>
<evidence type="ECO:0000256" key="3">
    <source>
        <dbReference type="ARBA" id="ARBA00022917"/>
    </source>
</evidence>
<evidence type="ECO:0000313" key="7">
    <source>
        <dbReference type="Proteomes" id="UP000199400"/>
    </source>
</evidence>
<gene>
    <name evidence="6" type="ORF">SAMN02745121_03184</name>
</gene>
<dbReference type="GO" id="GO:0003746">
    <property type="term" value="F:translation elongation factor activity"/>
    <property type="evidence" value="ECO:0007669"/>
    <property type="project" value="UniProtKB-KW"/>
</dbReference>
<dbReference type="PROSITE" id="PS51722">
    <property type="entry name" value="G_TR_2"/>
    <property type="match status" value="1"/>
</dbReference>